<gene>
    <name evidence="1" type="ORF">BXT84_07415</name>
</gene>
<reference evidence="1 2" key="1">
    <citation type="journal article" date="2019" name="Sci. Rep.">
        <title>Sulfobacillus thermotolerans: new insights into resistance and metabolic capacities of acidophilic chemolithotrophs.</title>
        <authorList>
            <person name="Panyushkina A.E."/>
            <person name="Babenko V.V."/>
            <person name="Nikitina A.S."/>
            <person name="Selezneva O.V."/>
            <person name="Tsaplina I.A."/>
            <person name="Letarova M.A."/>
            <person name="Kostryukova E.S."/>
            <person name="Letarov A.V."/>
        </authorList>
    </citation>
    <scope>NUCLEOTIDE SEQUENCE [LARGE SCALE GENOMIC DNA]</scope>
    <source>
        <strain evidence="1 2">Kr1</strain>
    </source>
</reference>
<keyword evidence="2" id="KW-1185">Reference proteome</keyword>
<accession>A0ABM6RQW2</accession>
<dbReference type="Gene3D" id="3.40.30.10">
    <property type="entry name" value="Glutaredoxin"/>
    <property type="match status" value="1"/>
</dbReference>
<dbReference type="InterPro" id="IPR010712">
    <property type="entry name" value="Arsenical-R_ArsD"/>
</dbReference>
<dbReference type="Proteomes" id="UP000325292">
    <property type="component" value="Chromosome"/>
</dbReference>
<dbReference type="Pfam" id="PF06953">
    <property type="entry name" value="ArsD"/>
    <property type="match status" value="1"/>
</dbReference>
<name>A0ABM6RQW2_9FIRM</name>
<organism evidence="1 2">
    <name type="scientific">Sulfobacillus thermotolerans</name>
    <dbReference type="NCBI Taxonomy" id="338644"/>
    <lineage>
        <taxon>Bacteria</taxon>
        <taxon>Bacillati</taxon>
        <taxon>Bacillota</taxon>
        <taxon>Clostridia</taxon>
        <taxon>Eubacteriales</taxon>
        <taxon>Clostridiales Family XVII. Incertae Sedis</taxon>
        <taxon>Sulfobacillus</taxon>
    </lineage>
</organism>
<evidence type="ECO:0000313" key="1">
    <source>
        <dbReference type="EMBL" id="AUW93791.1"/>
    </source>
</evidence>
<dbReference type="EMBL" id="CP019454">
    <property type="protein sequence ID" value="AUW93791.1"/>
    <property type="molecule type" value="Genomic_DNA"/>
</dbReference>
<evidence type="ECO:0000313" key="2">
    <source>
        <dbReference type="Proteomes" id="UP000325292"/>
    </source>
</evidence>
<protein>
    <submittedName>
        <fullName evidence="1">Uncharacterized protein</fullName>
    </submittedName>
</protein>
<proteinExistence type="predicted"/>
<sequence length="64" mass="7146">MATLIERLKHEGHQVARYMLSHNPDAFVSDTVVYQALPIVTVEGAVLTMGQYPSYEDICGRHEG</sequence>